<dbReference type="InterPro" id="IPR032675">
    <property type="entry name" value="LRR_dom_sf"/>
</dbReference>
<keyword evidence="2" id="KW-0732">Signal</keyword>
<feature type="transmembrane region" description="Helical" evidence="1">
    <location>
        <begin position="456"/>
        <end position="477"/>
    </location>
</feature>
<sequence>MWFVVSLHILLFRVTDQIRSPLDDKQLVLENLVLEKPVEVRASRTCRSTGERGAFVLKPELNFRLPLGVSFFAGQNCTREVPVRVVPWLDSVNPINGSQIFVYLAAFKLERRPNANGLEVCSHSELGTTFICQLEPSPEREGMSAFLRHVPGVTEQQLESLRELEVKCPSGLTDFMLVALLLSLLLVVLVTVDLLWDLKSKEPSCEPQDVKVESESVKSADALVMPKPINIFKDGALQVLRFATLTISLQAVVLNKIKLEASSRTVFFAVFWPCTFGFAGTIRILQTTCQVLLSQAALSHGVCLTKPAKALRYDYFTGLGTLVLVCCVGWALASLGLYALLVLLVGLFAGPALSIASEVQKAWGQENAIAEAEGSHKLLGLRVLFHDKDSVKTTLLEEMLAQGTVKAVPFSAVVFAGRRNNDIMQALAGPAEGTEGTGSFNLVRDVRWQRRVVRQLTGSTAGFWILPVLAAAAAVMLGSTADKMVFYLCSQPALTQLSLASAEELRFDSWGPRFAVQLDASHKQVYLQAAAAESITRSVWIEERPAIFPQRSSTLKSVSIHQQVPQEVKLGVAGLRATEANYSIMFSPAATFPSSIKISVNSDSHARPYDYCMPWGEIPGAVISIPTLDPDLPLRMEVFLTDFEVGVPLPCQHSLSQTNSTYSTFCFKEELPRSRDSAKLLDACQVNNDPHACQVLCLEICQRKPQCLAAFPATAGCYFAEKLGTTECSGADHQHRHWLNRTVSGELCQVASSLNCIQASQTNRWSLVFELVPIWLDRKADLKLFLYLSQGDEALASVSETLHLRDGLDAPAPLDVLVAVRAWNGTGEEPVESHVALQADGSVEVTLSRFDPVRDVWMYIAPLVNDPQYVVDWPPEQLVEEVYGPHDLIFAECKYSDFLRERFQLCGNRLGSGWPTNVGKVLLPQFAPEELTAAYFQLKGRDELREEHYAPRNIRVKLQGVRHASEWVTSPQSPCSMSLDVADPHTTAVNSIAVSAGLWCTFINQGCSEVSLTTHTTNQTILLEKYLSGVGMRSALQKLHEPDSSQEFTRLTAGWRVDADFLMKVLHCAWRAGRANSMGWMSTADWQPCQGSKHGPTSLCSRSLQEIFPPGQGELNVKELLKVMQGGYNPWVLHSFLSGGTPLDADLLARTCSKFDRASPSLAVERMAALLSTAARFQSCEVTLLLLRECLSKLHFTRSNMLQIATALWVVVSEEDAGRAAVHMQAFLWHPLLAEVLADSVANLGCVPCAKLVASQWQEVVMRTGALAPSHLHRPRACNFDFSDALKMHAALEIAPATRCKSATVTSYGTWRTTQQLQLGLAVEKLLRALGQDMGRSALEFLQMKRHRIGQRLAPGTSKNAQRQVLEEIYLVNLFPKNFEAAATVANLVLPAVHTIRIRRSANAAAGLRALLQGAIYPKLEKICLGEQRMSGDELEQALSGRELRRLRLEMLELGETGAVHLGRLLAKMPSLQQLDVIESGISDAGLDAFCGAVRQGSGLGLRGLDLTENPLGQSKGGGLALAKLLSAVPLEKLRLPTLSETFLEELATAQISSLQDVAIRTQSFSSLDATRLKQLLLRNPRLRRFNLASLAFSEGSLGHICQA</sequence>
<accession>A0AA36MQ28</accession>
<organism evidence="3 4">
    <name type="scientific">Effrenium voratum</name>
    <dbReference type="NCBI Taxonomy" id="2562239"/>
    <lineage>
        <taxon>Eukaryota</taxon>
        <taxon>Sar</taxon>
        <taxon>Alveolata</taxon>
        <taxon>Dinophyceae</taxon>
        <taxon>Suessiales</taxon>
        <taxon>Symbiodiniaceae</taxon>
        <taxon>Effrenium</taxon>
    </lineage>
</organism>
<evidence type="ECO:0000313" key="4">
    <source>
        <dbReference type="Proteomes" id="UP001178507"/>
    </source>
</evidence>
<evidence type="ECO:0000256" key="1">
    <source>
        <dbReference type="SAM" id="Phobius"/>
    </source>
</evidence>
<comment type="caution">
    <text evidence="3">The sequence shown here is derived from an EMBL/GenBank/DDBJ whole genome shotgun (WGS) entry which is preliminary data.</text>
</comment>
<feature type="transmembrane region" description="Helical" evidence="1">
    <location>
        <begin position="315"/>
        <end position="332"/>
    </location>
</feature>
<feature type="non-terminal residue" evidence="3">
    <location>
        <position position="1604"/>
    </location>
</feature>
<reference evidence="3" key="1">
    <citation type="submission" date="2023-08" db="EMBL/GenBank/DDBJ databases">
        <authorList>
            <person name="Chen Y."/>
            <person name="Shah S."/>
            <person name="Dougan E. K."/>
            <person name="Thang M."/>
            <person name="Chan C."/>
        </authorList>
    </citation>
    <scope>NUCLEOTIDE SEQUENCE</scope>
</reference>
<proteinExistence type="predicted"/>
<dbReference type="Gene3D" id="3.80.10.10">
    <property type="entry name" value="Ribonuclease Inhibitor"/>
    <property type="match status" value="1"/>
</dbReference>
<dbReference type="SUPFAM" id="SSF52047">
    <property type="entry name" value="RNI-like"/>
    <property type="match status" value="1"/>
</dbReference>
<feature type="signal peptide" evidence="2">
    <location>
        <begin position="1"/>
        <end position="17"/>
    </location>
</feature>
<name>A0AA36MQ28_9DINO</name>
<feature type="chain" id="PRO_5041351631" evidence="2">
    <location>
        <begin position="18"/>
        <end position="1604"/>
    </location>
</feature>
<evidence type="ECO:0000313" key="3">
    <source>
        <dbReference type="EMBL" id="CAJ1381150.1"/>
    </source>
</evidence>
<evidence type="ECO:0000256" key="2">
    <source>
        <dbReference type="SAM" id="SignalP"/>
    </source>
</evidence>
<protein>
    <submittedName>
        <fullName evidence="3">Uncharacterized protein</fullName>
    </submittedName>
</protein>
<gene>
    <name evidence="3" type="ORF">EVOR1521_LOCUS8928</name>
</gene>
<keyword evidence="1" id="KW-1133">Transmembrane helix</keyword>
<keyword evidence="4" id="KW-1185">Reference proteome</keyword>
<dbReference type="Proteomes" id="UP001178507">
    <property type="component" value="Unassembled WGS sequence"/>
</dbReference>
<dbReference type="EMBL" id="CAUJNA010000780">
    <property type="protein sequence ID" value="CAJ1381150.1"/>
    <property type="molecule type" value="Genomic_DNA"/>
</dbReference>
<keyword evidence="1" id="KW-0812">Transmembrane</keyword>
<keyword evidence="1" id="KW-0472">Membrane</keyword>
<feature type="transmembrane region" description="Helical" evidence="1">
    <location>
        <begin position="338"/>
        <end position="356"/>
    </location>
</feature>
<feature type="transmembrane region" description="Helical" evidence="1">
    <location>
        <begin position="175"/>
        <end position="196"/>
    </location>
</feature>